<evidence type="ECO:0000256" key="12">
    <source>
        <dbReference type="ARBA" id="ARBA00023014"/>
    </source>
</evidence>
<comment type="subunit">
    <text evidence="5">Heterodimer of LeuC and LeuD.</text>
</comment>
<keyword evidence="12" id="KW-0411">Iron-sulfur</keyword>
<evidence type="ECO:0000256" key="10">
    <source>
        <dbReference type="ARBA" id="ARBA00022723"/>
    </source>
</evidence>
<dbReference type="InterPro" id="IPR018136">
    <property type="entry name" value="Aconitase_4Fe-4S_BS"/>
</dbReference>
<dbReference type="PRINTS" id="PR00415">
    <property type="entry name" value="ACONITASE"/>
</dbReference>
<keyword evidence="14" id="KW-0100">Branched-chain amino acid biosynthesis</keyword>
<keyword evidence="7" id="KW-0432">Leucine biosynthesis</keyword>
<dbReference type="InterPro" id="IPR001030">
    <property type="entry name" value="Acoase/IPM_deHydtase_lsu_aba"/>
</dbReference>
<evidence type="ECO:0000256" key="3">
    <source>
        <dbReference type="ARBA" id="ARBA00002695"/>
    </source>
</evidence>
<comment type="pathway">
    <text evidence="4">Amino-acid biosynthesis; L-leucine biosynthesis; L-leucine from 3-methyl-2-oxobutanoate: step 2/4.</text>
</comment>
<protein>
    <recommendedName>
        <fullName evidence="6">3-isopropylmalate dehydratase</fullName>
        <ecNumber evidence="6">4.2.1.33</ecNumber>
    </recommendedName>
</protein>
<accession>A0A1T4K788</accession>
<keyword evidence="9" id="KW-0028">Amino-acid biosynthesis</keyword>
<dbReference type="GO" id="GO:0009098">
    <property type="term" value="P:L-leucine biosynthetic process"/>
    <property type="evidence" value="ECO:0007669"/>
    <property type="project" value="UniProtKB-UniPathway"/>
</dbReference>
<evidence type="ECO:0000313" key="16">
    <source>
        <dbReference type="EMBL" id="SJZ38282.1"/>
    </source>
</evidence>
<evidence type="ECO:0000256" key="8">
    <source>
        <dbReference type="ARBA" id="ARBA00022485"/>
    </source>
</evidence>
<dbReference type="OrthoDB" id="9802769at2"/>
<dbReference type="InterPro" id="IPR015931">
    <property type="entry name" value="Acnase/IPM_dHydase_lsu_aba_1/3"/>
</dbReference>
<proteinExistence type="predicted"/>
<feature type="domain" description="Aconitase/3-isopropylmalate dehydratase large subunit alpha/beta/alpha" evidence="15">
    <location>
        <begin position="8"/>
        <end position="457"/>
    </location>
</feature>
<keyword evidence="11" id="KW-0408">Iron</keyword>
<dbReference type="PANTHER" id="PTHR43822:SF9">
    <property type="entry name" value="3-ISOPROPYLMALATE DEHYDRATASE"/>
    <property type="match status" value="1"/>
</dbReference>
<keyword evidence="8" id="KW-0004">4Fe-4S</keyword>
<dbReference type="STRING" id="225324.SAMN02745126_00778"/>
<dbReference type="NCBIfam" id="NF004016">
    <property type="entry name" value="PRK05478.1"/>
    <property type="match status" value="1"/>
</dbReference>
<name>A0A1T4K788_9HYPH</name>
<dbReference type="EC" id="4.2.1.33" evidence="6"/>
<dbReference type="Pfam" id="PF00330">
    <property type="entry name" value="Aconitase"/>
    <property type="match status" value="1"/>
</dbReference>
<dbReference type="RefSeq" id="WP_085932474.1">
    <property type="nucleotide sequence ID" value="NZ_FUWJ01000001.1"/>
</dbReference>
<evidence type="ECO:0000256" key="5">
    <source>
        <dbReference type="ARBA" id="ARBA00011271"/>
    </source>
</evidence>
<dbReference type="NCBIfam" id="NF009116">
    <property type="entry name" value="PRK12466.1"/>
    <property type="match status" value="1"/>
</dbReference>
<dbReference type="GO" id="GO:0046872">
    <property type="term" value="F:metal ion binding"/>
    <property type="evidence" value="ECO:0007669"/>
    <property type="project" value="UniProtKB-KW"/>
</dbReference>
<evidence type="ECO:0000256" key="1">
    <source>
        <dbReference type="ARBA" id="ARBA00000491"/>
    </source>
</evidence>
<dbReference type="EMBL" id="FUWJ01000001">
    <property type="protein sequence ID" value="SJZ38282.1"/>
    <property type="molecule type" value="Genomic_DNA"/>
</dbReference>
<dbReference type="GO" id="GO:0003861">
    <property type="term" value="F:3-isopropylmalate dehydratase activity"/>
    <property type="evidence" value="ECO:0007669"/>
    <property type="project" value="UniProtKB-EC"/>
</dbReference>
<evidence type="ECO:0000256" key="14">
    <source>
        <dbReference type="ARBA" id="ARBA00023304"/>
    </source>
</evidence>
<evidence type="ECO:0000256" key="13">
    <source>
        <dbReference type="ARBA" id="ARBA00023239"/>
    </source>
</evidence>
<evidence type="ECO:0000256" key="7">
    <source>
        <dbReference type="ARBA" id="ARBA00022430"/>
    </source>
</evidence>
<gene>
    <name evidence="16" type="ORF">SAMN02745126_00778</name>
</gene>
<dbReference type="SUPFAM" id="SSF53732">
    <property type="entry name" value="Aconitase iron-sulfur domain"/>
    <property type="match status" value="1"/>
</dbReference>
<reference evidence="17" key="1">
    <citation type="submission" date="2017-02" db="EMBL/GenBank/DDBJ databases">
        <authorList>
            <person name="Varghese N."/>
            <person name="Submissions S."/>
        </authorList>
    </citation>
    <scope>NUCLEOTIDE SEQUENCE [LARGE SCALE GENOMIC DNA]</scope>
    <source>
        <strain evidence="17">ATCC 27094</strain>
    </source>
</reference>
<dbReference type="InterPro" id="IPR036008">
    <property type="entry name" value="Aconitase_4Fe-4S_dom"/>
</dbReference>
<dbReference type="NCBIfam" id="TIGR00170">
    <property type="entry name" value="leuC"/>
    <property type="match status" value="1"/>
</dbReference>
<dbReference type="AlphaFoldDB" id="A0A1T4K788"/>
<evidence type="ECO:0000256" key="6">
    <source>
        <dbReference type="ARBA" id="ARBA00011998"/>
    </source>
</evidence>
<organism evidence="16 17">
    <name type="scientific">Enhydrobacter aerosaccus</name>
    <dbReference type="NCBI Taxonomy" id="225324"/>
    <lineage>
        <taxon>Bacteria</taxon>
        <taxon>Pseudomonadati</taxon>
        <taxon>Pseudomonadota</taxon>
        <taxon>Alphaproteobacteria</taxon>
        <taxon>Hyphomicrobiales</taxon>
        <taxon>Enhydrobacter</taxon>
    </lineage>
</organism>
<dbReference type="GO" id="GO:0051539">
    <property type="term" value="F:4 iron, 4 sulfur cluster binding"/>
    <property type="evidence" value="ECO:0007669"/>
    <property type="project" value="UniProtKB-KW"/>
</dbReference>
<dbReference type="InterPro" id="IPR050067">
    <property type="entry name" value="IPM_dehydratase_rel_enz"/>
</dbReference>
<dbReference type="PANTHER" id="PTHR43822">
    <property type="entry name" value="HOMOACONITASE, MITOCHONDRIAL-RELATED"/>
    <property type="match status" value="1"/>
</dbReference>
<evidence type="ECO:0000256" key="11">
    <source>
        <dbReference type="ARBA" id="ARBA00023004"/>
    </source>
</evidence>
<dbReference type="Gene3D" id="3.30.499.10">
    <property type="entry name" value="Aconitase, domain 3"/>
    <property type="match status" value="2"/>
</dbReference>
<keyword evidence="13" id="KW-0456">Lyase</keyword>
<comment type="catalytic activity">
    <reaction evidence="1">
        <text>(2R,3S)-3-isopropylmalate = (2S)-2-isopropylmalate</text>
        <dbReference type="Rhea" id="RHEA:32287"/>
        <dbReference type="ChEBI" id="CHEBI:1178"/>
        <dbReference type="ChEBI" id="CHEBI:35121"/>
        <dbReference type="EC" id="4.2.1.33"/>
    </reaction>
</comment>
<evidence type="ECO:0000256" key="2">
    <source>
        <dbReference type="ARBA" id="ARBA00001966"/>
    </source>
</evidence>
<dbReference type="UniPathway" id="UPA00048">
    <property type="reaction ID" value="UER00071"/>
</dbReference>
<dbReference type="InterPro" id="IPR004430">
    <property type="entry name" value="3-IsopropMal_deHydase_lsu"/>
</dbReference>
<keyword evidence="10" id="KW-0479">Metal-binding</keyword>
<keyword evidence="17" id="KW-1185">Reference proteome</keyword>
<comment type="function">
    <text evidence="3">Catalyzes the isomerization between 2-isopropylmalate and 3-isopropylmalate, via the formation of 2-isopropylmaleate.</text>
</comment>
<comment type="cofactor">
    <cofactor evidence="2">
        <name>[4Fe-4S] cluster</name>
        <dbReference type="ChEBI" id="CHEBI:49883"/>
    </cofactor>
</comment>
<dbReference type="Proteomes" id="UP000190092">
    <property type="component" value="Unassembled WGS sequence"/>
</dbReference>
<evidence type="ECO:0000313" key="17">
    <source>
        <dbReference type="Proteomes" id="UP000190092"/>
    </source>
</evidence>
<evidence type="ECO:0000259" key="15">
    <source>
        <dbReference type="Pfam" id="PF00330"/>
    </source>
</evidence>
<dbReference type="PROSITE" id="PS01244">
    <property type="entry name" value="ACONITASE_2"/>
    <property type="match status" value="1"/>
</dbReference>
<evidence type="ECO:0000256" key="9">
    <source>
        <dbReference type="ARBA" id="ARBA00022605"/>
    </source>
</evidence>
<evidence type="ECO:0000256" key="4">
    <source>
        <dbReference type="ARBA" id="ARBA00004729"/>
    </source>
</evidence>
<sequence>MPSTLFDRLWEAHVVAELGGGWALLHIDRHLLHDLSGSGGLATLAERGLPLNRPDLTFATADHAVSSAPGRTGETYDQGAPLYRVLREQSQKVGIPFFDIGQRGQGIVHVMAPELGITLPGTTLVCGDSHTCTHGGLGALAFGIGSSELVHVLATQTLRQKKPRQMRIVYEGALKPGVTAKDLALHVIGTLGAAAGTGHAIEHAGPGIAALPIEARLTLCNMSVELGSKIALCAPDQATVDYLRGKPFAPAGADFDAAIADWSELRTDDGARFDREALFNLGCVPPTITWGTSPEHAIAIDGTAPDPCAAPDAARREAWQAALDYMGLTPGQKLCGTPVDWVFIGSCANARLTDLRDAARVVRGRRVAAAVKAWVVPGSVEVKDAAEAEGLDEIFRAAGFEWREPGCSMCVAANGEVVPPGRRAVSTSNRNFVGRQGPGARTHLASPASAAAAAIAGAIADIREI</sequence>